<sequence length="70" mass="8178">MSIINPPRQNGFKLKYELFQNVTPTHTATYTPICSLRLSFNSWCKGTHFILYICQKNGKSLLVYIFLTFE</sequence>
<name>A0A8S5R6W0_9CAUD</name>
<evidence type="ECO:0000313" key="1">
    <source>
        <dbReference type="EMBL" id="DAE26724.1"/>
    </source>
</evidence>
<dbReference type="EMBL" id="BK015822">
    <property type="protein sequence ID" value="DAE26724.1"/>
    <property type="molecule type" value="Genomic_DNA"/>
</dbReference>
<proteinExistence type="predicted"/>
<accession>A0A8S5R6W0</accession>
<protein>
    <submittedName>
        <fullName evidence="1">Uncharacterized protein</fullName>
    </submittedName>
</protein>
<reference evidence="1" key="1">
    <citation type="journal article" date="2021" name="Proc. Natl. Acad. Sci. U.S.A.">
        <title>A Catalog of Tens of Thousands of Viruses from Human Metagenomes Reveals Hidden Associations with Chronic Diseases.</title>
        <authorList>
            <person name="Tisza M.J."/>
            <person name="Buck C.B."/>
        </authorList>
    </citation>
    <scope>NUCLEOTIDE SEQUENCE</scope>
    <source>
        <strain evidence="1">CtBoB21</strain>
    </source>
</reference>
<organism evidence="1">
    <name type="scientific">Myoviridae sp. ctBoB21</name>
    <dbReference type="NCBI Taxonomy" id="2827287"/>
    <lineage>
        <taxon>Viruses</taxon>
        <taxon>Duplodnaviria</taxon>
        <taxon>Heunggongvirae</taxon>
        <taxon>Uroviricota</taxon>
        <taxon>Caudoviricetes</taxon>
    </lineage>
</organism>